<dbReference type="Proteomes" id="UP001553843">
    <property type="component" value="Unassembled WGS sequence"/>
</dbReference>
<keyword evidence="2" id="KW-0503">Monooxygenase</keyword>
<evidence type="ECO:0000256" key="1">
    <source>
        <dbReference type="ARBA" id="ARBA00010617"/>
    </source>
</evidence>
<sequence>MNSDELPLRFPFSRRGDEVPVECDWLRRNRPVARVITLAGDEAWLVTSHELCHQVLTDPRFSLYATADDGVPQQYARAFPPDAVSNMANITSAGLRDEVMKSLSPRKNEELTHFLRATAEALIDKAVAGGSPVDLWAGYASPLSMRLMTEILGLRDADETALAARCDVAMGTSAHTPTEVARNWEELRAVMATALRPDRRRAAGLLPRLAALREDRPEDELTVAQLCDVGCNMMVAGYESLAAFLGHAIMLLARDQEQTTRLRETPALMPRAIEELYRRNLSIGDGLPRLATEDVRIGDTDVAAGSLVLVCVESANHDPEVFPEPTRLDLDRAANPHLTFGGGAHYCPATSLSRLHAHIGLETLLARLPKLVLACPASELTWSWGMIKRLPKELPVKL</sequence>
<dbReference type="PANTHER" id="PTHR46696:SF1">
    <property type="entry name" value="CYTOCHROME P450 YJIB-RELATED"/>
    <property type="match status" value="1"/>
</dbReference>
<dbReference type="InterPro" id="IPR002397">
    <property type="entry name" value="Cyt_P450_B"/>
</dbReference>
<dbReference type="InterPro" id="IPR036396">
    <property type="entry name" value="Cyt_P450_sf"/>
</dbReference>
<gene>
    <name evidence="3" type="ORF">AB0887_33895</name>
</gene>
<keyword evidence="2" id="KW-0408">Iron</keyword>
<reference evidence="3 4" key="1">
    <citation type="submission" date="2024-06" db="EMBL/GenBank/DDBJ databases">
        <title>The Natural Products Discovery Center: Release of the First 8490 Sequenced Strains for Exploring Actinobacteria Biosynthetic Diversity.</title>
        <authorList>
            <person name="Kalkreuter E."/>
            <person name="Kautsar S.A."/>
            <person name="Yang D."/>
            <person name="Bader C.D."/>
            <person name="Teijaro C.N."/>
            <person name="Fluegel L."/>
            <person name="Davis C.M."/>
            <person name="Simpson J.R."/>
            <person name="Lauterbach L."/>
            <person name="Steele A.D."/>
            <person name="Gui C."/>
            <person name="Meng S."/>
            <person name="Li G."/>
            <person name="Viehrig K."/>
            <person name="Ye F."/>
            <person name="Su P."/>
            <person name="Kiefer A.F."/>
            <person name="Nichols A."/>
            <person name="Cepeda A.J."/>
            <person name="Yan W."/>
            <person name="Fan B."/>
            <person name="Jiang Y."/>
            <person name="Adhikari A."/>
            <person name="Zheng C.-J."/>
            <person name="Schuster L."/>
            <person name="Cowan T.M."/>
            <person name="Smanski M.J."/>
            <person name="Chevrette M.G."/>
            <person name="De Carvalho L.P.S."/>
            <person name="Shen B."/>
        </authorList>
    </citation>
    <scope>NUCLEOTIDE SEQUENCE [LARGE SCALE GENOMIC DNA]</scope>
    <source>
        <strain evidence="3 4">NPDC047833</strain>
    </source>
</reference>
<dbReference type="InterPro" id="IPR001128">
    <property type="entry name" value="Cyt_P450"/>
</dbReference>
<keyword evidence="2" id="KW-0560">Oxidoreductase</keyword>
<dbReference type="Pfam" id="PF00067">
    <property type="entry name" value="p450"/>
    <property type="match status" value="1"/>
</dbReference>
<dbReference type="PROSITE" id="PS00086">
    <property type="entry name" value="CYTOCHROME_P450"/>
    <property type="match status" value="1"/>
</dbReference>
<dbReference type="RefSeq" id="WP_359773512.1">
    <property type="nucleotide sequence ID" value="NZ_JBEYRR010000001.1"/>
</dbReference>
<evidence type="ECO:0000313" key="4">
    <source>
        <dbReference type="Proteomes" id="UP001553843"/>
    </source>
</evidence>
<accession>A0ABV3M5G2</accession>
<organism evidence="3 4">
    <name type="scientific">Streptomyces huasconensis</name>
    <dbReference type="NCBI Taxonomy" id="1854574"/>
    <lineage>
        <taxon>Bacteria</taxon>
        <taxon>Bacillati</taxon>
        <taxon>Actinomycetota</taxon>
        <taxon>Actinomycetes</taxon>
        <taxon>Kitasatosporales</taxon>
        <taxon>Streptomycetaceae</taxon>
        <taxon>Streptomyces</taxon>
    </lineage>
</organism>
<comment type="similarity">
    <text evidence="1 2">Belongs to the cytochrome P450 family.</text>
</comment>
<evidence type="ECO:0000313" key="3">
    <source>
        <dbReference type="EMBL" id="MEW2366931.1"/>
    </source>
</evidence>
<dbReference type="PRINTS" id="PR00359">
    <property type="entry name" value="BP450"/>
</dbReference>
<proteinExistence type="inferred from homology"/>
<dbReference type="Gene3D" id="1.10.630.10">
    <property type="entry name" value="Cytochrome P450"/>
    <property type="match status" value="1"/>
</dbReference>
<dbReference type="PANTHER" id="PTHR46696">
    <property type="entry name" value="P450, PUTATIVE (EUROFUNG)-RELATED"/>
    <property type="match status" value="1"/>
</dbReference>
<evidence type="ECO:0000256" key="2">
    <source>
        <dbReference type="RuleBase" id="RU000461"/>
    </source>
</evidence>
<keyword evidence="2" id="KW-0349">Heme</keyword>
<name>A0ABV3M5G2_9ACTN</name>
<comment type="caution">
    <text evidence="3">The sequence shown here is derived from an EMBL/GenBank/DDBJ whole genome shotgun (WGS) entry which is preliminary data.</text>
</comment>
<dbReference type="SUPFAM" id="SSF48264">
    <property type="entry name" value="Cytochrome P450"/>
    <property type="match status" value="1"/>
</dbReference>
<keyword evidence="2" id="KW-0479">Metal-binding</keyword>
<dbReference type="EMBL" id="JBEYRS010000020">
    <property type="protein sequence ID" value="MEW2366931.1"/>
    <property type="molecule type" value="Genomic_DNA"/>
</dbReference>
<keyword evidence="4" id="KW-1185">Reference proteome</keyword>
<protein>
    <submittedName>
        <fullName evidence="3">Cytochrome P450</fullName>
    </submittedName>
</protein>
<dbReference type="InterPro" id="IPR017972">
    <property type="entry name" value="Cyt_P450_CS"/>
</dbReference>